<accession>A0A0B7A6N6</accession>
<protein>
    <submittedName>
        <fullName evidence="1">Uncharacterized protein</fullName>
    </submittedName>
</protein>
<evidence type="ECO:0000313" key="1">
    <source>
        <dbReference type="EMBL" id="CEK76639.1"/>
    </source>
</evidence>
<organism evidence="1">
    <name type="scientific">Arion vulgaris</name>
    <dbReference type="NCBI Taxonomy" id="1028688"/>
    <lineage>
        <taxon>Eukaryota</taxon>
        <taxon>Metazoa</taxon>
        <taxon>Spiralia</taxon>
        <taxon>Lophotrochozoa</taxon>
        <taxon>Mollusca</taxon>
        <taxon>Gastropoda</taxon>
        <taxon>Heterobranchia</taxon>
        <taxon>Euthyneura</taxon>
        <taxon>Panpulmonata</taxon>
        <taxon>Eupulmonata</taxon>
        <taxon>Stylommatophora</taxon>
        <taxon>Helicina</taxon>
        <taxon>Arionoidea</taxon>
        <taxon>Arionidae</taxon>
        <taxon>Arion</taxon>
    </lineage>
</organism>
<gene>
    <name evidence="1" type="primary">ORF100880</name>
</gene>
<sequence>MTLPHSAIAGQFFIERHSKGENVVATNKYYRPINLYHRRSSIKTEGTFQKQLGGSDHKVVKLYVSTEYITPYQKPLPRWIRANCDNLTELKNATKLST</sequence>
<dbReference type="AlphaFoldDB" id="A0A0B7A6N6"/>
<dbReference type="EMBL" id="HACG01029774">
    <property type="protein sequence ID" value="CEK76639.1"/>
    <property type="molecule type" value="Transcribed_RNA"/>
</dbReference>
<name>A0A0B7A6N6_9EUPU</name>
<reference evidence="1" key="1">
    <citation type="submission" date="2014-12" db="EMBL/GenBank/DDBJ databases">
        <title>Insight into the proteome of Arion vulgaris.</title>
        <authorList>
            <person name="Aradska J."/>
            <person name="Bulat T."/>
            <person name="Smidak R."/>
            <person name="Sarate P."/>
            <person name="Gangsoo J."/>
            <person name="Sialana F."/>
            <person name="Bilban M."/>
            <person name="Lubec G."/>
        </authorList>
    </citation>
    <scope>NUCLEOTIDE SEQUENCE</scope>
    <source>
        <tissue evidence="1">Skin</tissue>
    </source>
</reference>
<proteinExistence type="predicted"/>